<evidence type="ECO:0000313" key="3">
    <source>
        <dbReference type="Proteomes" id="UP000535511"/>
    </source>
</evidence>
<keyword evidence="1" id="KW-0812">Transmembrane</keyword>
<comment type="caution">
    <text evidence="2">The sequence shown here is derived from an EMBL/GenBank/DDBJ whole genome shotgun (WGS) entry which is preliminary data.</text>
</comment>
<keyword evidence="1" id="KW-1133">Transmembrane helix</keyword>
<evidence type="ECO:0000313" key="2">
    <source>
        <dbReference type="EMBL" id="NYD40604.1"/>
    </source>
</evidence>
<proteinExistence type="predicted"/>
<dbReference type="RefSeq" id="WP_179662467.1">
    <property type="nucleotide sequence ID" value="NZ_JACCBG010000001.1"/>
</dbReference>
<dbReference type="Proteomes" id="UP000535511">
    <property type="component" value="Unassembled WGS sequence"/>
</dbReference>
<evidence type="ECO:0000256" key="1">
    <source>
        <dbReference type="SAM" id="Phobius"/>
    </source>
</evidence>
<name>A0A7Y9E3U7_9ACTN</name>
<protein>
    <recommendedName>
        <fullName evidence="4">Cardiolipin synthase N-terminal domain-containing protein</fullName>
    </recommendedName>
</protein>
<gene>
    <name evidence="2" type="ORF">BJZ21_000687</name>
</gene>
<feature type="transmembrane region" description="Helical" evidence="1">
    <location>
        <begin position="31"/>
        <end position="50"/>
    </location>
</feature>
<sequence length="66" mass="7100">MVVLLVASAALVVAALGVLTGAGARRRGNGWALAGASGLLFPVTWVLWYVRDRRAERLRSRPVRLS</sequence>
<dbReference type="AlphaFoldDB" id="A0A7Y9E3U7"/>
<reference evidence="2 3" key="1">
    <citation type="submission" date="2020-07" db="EMBL/GenBank/DDBJ databases">
        <title>Sequencing the genomes of 1000 actinobacteria strains.</title>
        <authorList>
            <person name="Klenk H.-P."/>
        </authorList>
    </citation>
    <scope>NUCLEOTIDE SEQUENCE [LARGE SCALE GENOMIC DNA]</scope>
    <source>
        <strain evidence="2 3">DSM 21350</strain>
    </source>
</reference>
<accession>A0A7Y9E3U7</accession>
<keyword evidence="3" id="KW-1185">Reference proteome</keyword>
<keyword evidence="1" id="KW-0472">Membrane</keyword>
<evidence type="ECO:0008006" key="4">
    <source>
        <dbReference type="Google" id="ProtNLM"/>
    </source>
</evidence>
<dbReference type="EMBL" id="JACCBG010000001">
    <property type="protein sequence ID" value="NYD40604.1"/>
    <property type="molecule type" value="Genomic_DNA"/>
</dbReference>
<organism evidence="2 3">
    <name type="scientific">Nocardioides panaciterrulae</name>
    <dbReference type="NCBI Taxonomy" id="661492"/>
    <lineage>
        <taxon>Bacteria</taxon>
        <taxon>Bacillati</taxon>
        <taxon>Actinomycetota</taxon>
        <taxon>Actinomycetes</taxon>
        <taxon>Propionibacteriales</taxon>
        <taxon>Nocardioidaceae</taxon>
        <taxon>Nocardioides</taxon>
    </lineage>
</organism>